<feature type="signal peptide" evidence="1">
    <location>
        <begin position="1"/>
        <end position="22"/>
    </location>
</feature>
<evidence type="ECO:0000256" key="1">
    <source>
        <dbReference type="SAM" id="SignalP"/>
    </source>
</evidence>
<dbReference type="Proteomes" id="UP001165083">
    <property type="component" value="Unassembled WGS sequence"/>
</dbReference>
<keyword evidence="3" id="KW-1185">Reference proteome</keyword>
<dbReference type="EMBL" id="BSXW01001718">
    <property type="protein sequence ID" value="GMF38695.1"/>
    <property type="molecule type" value="Genomic_DNA"/>
</dbReference>
<protein>
    <submittedName>
        <fullName evidence="2">Unnamed protein product</fullName>
    </submittedName>
</protein>
<proteinExistence type="predicted"/>
<evidence type="ECO:0000313" key="2">
    <source>
        <dbReference type="EMBL" id="GMF38695.1"/>
    </source>
</evidence>
<keyword evidence="1" id="KW-0732">Signal</keyword>
<accession>A0A9W7CQQ2</accession>
<name>A0A9W7CQQ2_9STRA</name>
<evidence type="ECO:0000313" key="3">
    <source>
        <dbReference type="Proteomes" id="UP001165083"/>
    </source>
</evidence>
<comment type="caution">
    <text evidence="2">The sequence shown here is derived from an EMBL/GenBank/DDBJ whole genome shotgun (WGS) entry which is preliminary data.</text>
</comment>
<feature type="chain" id="PRO_5040878869" evidence="1">
    <location>
        <begin position="23"/>
        <end position="106"/>
    </location>
</feature>
<sequence length="106" mass="11609">MAFSSFLKFFALFALLALDVNAANSEPSHLLRSEPMNDKLVQPVARHLSGGISNVKIALENLKNQPVLDKTIGLFKQVVHAKKLKEKAKAAAEKVKEKAKEVVKGD</sequence>
<organism evidence="2 3">
    <name type="scientific">Phytophthora lilii</name>
    <dbReference type="NCBI Taxonomy" id="2077276"/>
    <lineage>
        <taxon>Eukaryota</taxon>
        <taxon>Sar</taxon>
        <taxon>Stramenopiles</taxon>
        <taxon>Oomycota</taxon>
        <taxon>Peronosporomycetes</taxon>
        <taxon>Peronosporales</taxon>
        <taxon>Peronosporaceae</taxon>
        <taxon>Phytophthora</taxon>
    </lineage>
</organism>
<reference evidence="2" key="1">
    <citation type="submission" date="2023-04" db="EMBL/GenBank/DDBJ databases">
        <title>Phytophthora lilii NBRC 32176.</title>
        <authorList>
            <person name="Ichikawa N."/>
            <person name="Sato H."/>
            <person name="Tonouchi N."/>
        </authorList>
    </citation>
    <scope>NUCLEOTIDE SEQUENCE</scope>
    <source>
        <strain evidence="2">NBRC 32176</strain>
    </source>
</reference>
<gene>
    <name evidence="2" type="ORF">Plil01_001613000</name>
</gene>
<dbReference type="AlphaFoldDB" id="A0A9W7CQQ2"/>